<dbReference type="EMBL" id="BOSL01000030">
    <property type="protein sequence ID" value="GIP56082.1"/>
    <property type="molecule type" value="Genomic_DNA"/>
</dbReference>
<reference evidence="1 2" key="1">
    <citation type="submission" date="2021-03" db="EMBL/GenBank/DDBJ databases">
        <title>Antimicrobial resistance genes in bacteria isolated from Japanese honey, and their potential for conferring macrolide and lincosamide resistance in the American foulbrood pathogen Paenibacillus larvae.</title>
        <authorList>
            <person name="Okamoto M."/>
            <person name="Kumagai M."/>
            <person name="Kanamori H."/>
            <person name="Takamatsu D."/>
        </authorList>
    </citation>
    <scope>NUCLEOTIDE SEQUENCE [LARGE SCALE GENOMIC DNA]</scope>
    <source>
        <strain evidence="1 2">J42TS3</strain>
    </source>
</reference>
<evidence type="ECO:0000313" key="1">
    <source>
        <dbReference type="EMBL" id="GIP56082.1"/>
    </source>
</evidence>
<sequence>MAKLYVQLLLSTFHSLSRGTQYVSLLGYTFSQVALPYHMKTFAGKSSGQGLLGMSFVVQFG</sequence>
<gene>
    <name evidence="1" type="ORF">J42TS3_51170</name>
</gene>
<organism evidence="1 2">
    <name type="scientific">Paenibacillus vini</name>
    <dbReference type="NCBI Taxonomy" id="1476024"/>
    <lineage>
        <taxon>Bacteria</taxon>
        <taxon>Bacillati</taxon>
        <taxon>Bacillota</taxon>
        <taxon>Bacilli</taxon>
        <taxon>Bacillales</taxon>
        <taxon>Paenibacillaceae</taxon>
        <taxon>Paenibacillus</taxon>
    </lineage>
</organism>
<comment type="caution">
    <text evidence="1">The sequence shown here is derived from an EMBL/GenBank/DDBJ whole genome shotgun (WGS) entry which is preliminary data.</text>
</comment>
<dbReference type="Proteomes" id="UP000679992">
    <property type="component" value="Unassembled WGS sequence"/>
</dbReference>
<proteinExistence type="predicted"/>
<keyword evidence="2" id="KW-1185">Reference proteome</keyword>
<protein>
    <recommendedName>
        <fullName evidence="3">Major facilitator superfamily (MFS) profile domain-containing protein</fullName>
    </recommendedName>
</protein>
<name>A0ABQ4MK93_9BACL</name>
<accession>A0ABQ4MK93</accession>
<evidence type="ECO:0008006" key="3">
    <source>
        <dbReference type="Google" id="ProtNLM"/>
    </source>
</evidence>
<evidence type="ECO:0000313" key="2">
    <source>
        <dbReference type="Proteomes" id="UP000679992"/>
    </source>
</evidence>